<dbReference type="Pfam" id="PF24864">
    <property type="entry name" value="DUF7730"/>
    <property type="match status" value="1"/>
</dbReference>
<protein>
    <recommendedName>
        <fullName evidence="1">DUF7730 domain-containing protein</fullName>
    </recommendedName>
</protein>
<dbReference type="OrthoDB" id="5420711at2759"/>
<dbReference type="Proteomes" id="UP000770015">
    <property type="component" value="Unassembled WGS sequence"/>
</dbReference>
<feature type="domain" description="DUF7730" evidence="1">
    <location>
        <begin position="4"/>
        <end position="172"/>
    </location>
</feature>
<keyword evidence="3" id="KW-1185">Reference proteome</keyword>
<dbReference type="PANTHER" id="PTHR42085">
    <property type="entry name" value="F-BOX DOMAIN-CONTAINING PROTEIN"/>
    <property type="match status" value="1"/>
</dbReference>
<dbReference type="EMBL" id="JAGSXJ010000023">
    <property type="protein sequence ID" value="KAH6676935.1"/>
    <property type="molecule type" value="Genomic_DNA"/>
</dbReference>
<comment type="caution">
    <text evidence="2">The sequence shown here is derived from an EMBL/GenBank/DDBJ whole genome shotgun (WGS) entry which is preliminary data.</text>
</comment>
<proteinExistence type="predicted"/>
<dbReference type="InterPro" id="IPR038883">
    <property type="entry name" value="AN11006-like"/>
</dbReference>
<evidence type="ECO:0000259" key="1">
    <source>
        <dbReference type="Pfam" id="PF24864"/>
    </source>
</evidence>
<accession>A0A9P8V5D9</accession>
<sequence length="281" mass="32387">MNTDKTPLFLRLPVEIRLIIYGFLLDDGGRRELDIRHKTINHCCNQHDRNCVLETYRRTSYFAQQTTGLAFRCNYYKTTYALASGEPMSTAFMAANRQIHTESTYLLYGRHTFNFDGDFEAVTSFFGDLTPRSRSLVQEVCMRKRSPLRLAHNECVDWLRACSYLAQLPNLCRVRIIIEGGQPPSYALGDLQLRRLEVSDLRLLKDIQQRSVTWLESLKTFTKLEALEICSEMKHMTRPESSDALQYAMFSLSIETTLADFLRDDYQLPVVVSRGGQPASQ</sequence>
<evidence type="ECO:0000313" key="2">
    <source>
        <dbReference type="EMBL" id="KAH6676935.1"/>
    </source>
</evidence>
<evidence type="ECO:0000313" key="3">
    <source>
        <dbReference type="Proteomes" id="UP000770015"/>
    </source>
</evidence>
<gene>
    <name evidence="2" type="ORF">F5X68DRAFT_213616</name>
</gene>
<dbReference type="InterPro" id="IPR056632">
    <property type="entry name" value="DUF7730"/>
</dbReference>
<dbReference type="AlphaFoldDB" id="A0A9P8V5D9"/>
<reference evidence="2" key="1">
    <citation type="journal article" date="2021" name="Nat. Commun.">
        <title>Genetic determinants of endophytism in the Arabidopsis root mycobiome.</title>
        <authorList>
            <person name="Mesny F."/>
            <person name="Miyauchi S."/>
            <person name="Thiergart T."/>
            <person name="Pickel B."/>
            <person name="Atanasova L."/>
            <person name="Karlsson M."/>
            <person name="Huettel B."/>
            <person name="Barry K.W."/>
            <person name="Haridas S."/>
            <person name="Chen C."/>
            <person name="Bauer D."/>
            <person name="Andreopoulos W."/>
            <person name="Pangilinan J."/>
            <person name="LaButti K."/>
            <person name="Riley R."/>
            <person name="Lipzen A."/>
            <person name="Clum A."/>
            <person name="Drula E."/>
            <person name="Henrissat B."/>
            <person name="Kohler A."/>
            <person name="Grigoriev I.V."/>
            <person name="Martin F.M."/>
            <person name="Hacquard S."/>
        </authorList>
    </citation>
    <scope>NUCLEOTIDE SEQUENCE</scope>
    <source>
        <strain evidence="2">MPI-SDFR-AT-0117</strain>
    </source>
</reference>
<dbReference type="PANTHER" id="PTHR42085:SF2">
    <property type="entry name" value="F-BOX DOMAIN-CONTAINING PROTEIN"/>
    <property type="match status" value="1"/>
</dbReference>
<organism evidence="2 3">
    <name type="scientific">Plectosphaerella plurivora</name>
    <dbReference type="NCBI Taxonomy" id="936078"/>
    <lineage>
        <taxon>Eukaryota</taxon>
        <taxon>Fungi</taxon>
        <taxon>Dikarya</taxon>
        <taxon>Ascomycota</taxon>
        <taxon>Pezizomycotina</taxon>
        <taxon>Sordariomycetes</taxon>
        <taxon>Hypocreomycetidae</taxon>
        <taxon>Glomerellales</taxon>
        <taxon>Plectosphaerellaceae</taxon>
        <taxon>Plectosphaerella</taxon>
    </lineage>
</organism>
<name>A0A9P8V5D9_9PEZI</name>